<organism evidence="3 4">
    <name type="scientific">Bionectria ochroleuca</name>
    <name type="common">Gliocladium roseum</name>
    <dbReference type="NCBI Taxonomy" id="29856"/>
    <lineage>
        <taxon>Eukaryota</taxon>
        <taxon>Fungi</taxon>
        <taxon>Dikarya</taxon>
        <taxon>Ascomycota</taxon>
        <taxon>Pezizomycotina</taxon>
        <taxon>Sordariomycetes</taxon>
        <taxon>Hypocreomycetidae</taxon>
        <taxon>Hypocreales</taxon>
        <taxon>Bionectriaceae</taxon>
        <taxon>Clonostachys</taxon>
    </lineage>
</organism>
<gene>
    <name evidence="3" type="ORF">CLO192961_LOCUS339622</name>
</gene>
<evidence type="ECO:0000313" key="3">
    <source>
        <dbReference type="EMBL" id="VUC33087.1"/>
    </source>
</evidence>
<sequence>MSTLAKESTAEGVGFIEADQEENSQPREGTQLESSTASINSSILRYRKENGRTYHAYKDGKYVLPNDQSEQERLDLQHHLSLHTLDNKLYICPAGRDGGISLRNVLDLGTGTGAWALDFAEENPETQVYGVDLSPIQGPFVPPNVTFLVDDVEDQWTYNTKFDFIYSRHMTSSISDWSRYFEQSYANLTPGGWMEIMDIGAVMCDDGTLKKDGFLSRWVELFIEGTSKIDRSFLGYQTYYEKMEAAGFTNLRKVVYKWPTNRWPRDPKHKELGKNYFPTPLSSGLQGLSAAVFTRILGWSPEEMNALLEGVERELRDPRVHAYWPITVVYGQKPLAP</sequence>
<reference evidence="3 4" key="1">
    <citation type="submission" date="2019-06" db="EMBL/GenBank/DDBJ databases">
        <authorList>
            <person name="Broberg M."/>
        </authorList>
    </citation>
    <scope>NUCLEOTIDE SEQUENCE [LARGE SCALE GENOMIC DNA]</scope>
</reference>
<feature type="region of interest" description="Disordered" evidence="2">
    <location>
        <begin position="1"/>
        <end position="38"/>
    </location>
</feature>
<name>A0ABY6UPZ3_BIOOC</name>
<comment type="caution">
    <text evidence="3">The sequence shown here is derived from an EMBL/GenBank/DDBJ whole genome shotgun (WGS) entry which is preliminary data.</text>
</comment>
<dbReference type="Gene3D" id="3.40.50.150">
    <property type="entry name" value="Vaccinia Virus protein VP39"/>
    <property type="match status" value="1"/>
</dbReference>
<dbReference type="Pfam" id="PF13489">
    <property type="entry name" value="Methyltransf_23"/>
    <property type="match status" value="1"/>
</dbReference>
<evidence type="ECO:0008006" key="5">
    <source>
        <dbReference type="Google" id="ProtNLM"/>
    </source>
</evidence>
<dbReference type="Proteomes" id="UP000766486">
    <property type="component" value="Unassembled WGS sequence"/>
</dbReference>
<evidence type="ECO:0000313" key="4">
    <source>
        <dbReference type="Proteomes" id="UP000766486"/>
    </source>
</evidence>
<dbReference type="PANTHER" id="PTHR43591:SF31">
    <property type="entry name" value="LAEA-LIKE, PUTATIVE (AFU_ORTHOLOGUE AFUA_8G01930)-RELATED"/>
    <property type="match status" value="1"/>
</dbReference>
<dbReference type="CDD" id="cd02440">
    <property type="entry name" value="AdoMet_MTases"/>
    <property type="match status" value="1"/>
</dbReference>
<feature type="compositionally biased region" description="Polar residues" evidence="2">
    <location>
        <begin position="26"/>
        <end position="38"/>
    </location>
</feature>
<accession>A0ABY6UPZ3</accession>
<evidence type="ECO:0000256" key="1">
    <source>
        <dbReference type="ARBA" id="ARBA00038158"/>
    </source>
</evidence>
<dbReference type="SUPFAM" id="SSF53335">
    <property type="entry name" value="S-adenosyl-L-methionine-dependent methyltransferases"/>
    <property type="match status" value="1"/>
</dbReference>
<comment type="similarity">
    <text evidence="1">Belongs to the methyltransferase superfamily. LaeA methyltransferase family.</text>
</comment>
<dbReference type="PANTHER" id="PTHR43591">
    <property type="entry name" value="METHYLTRANSFERASE"/>
    <property type="match status" value="1"/>
</dbReference>
<protein>
    <recommendedName>
        <fullName evidence="5">Methyltransferase domain-containing protein</fullName>
    </recommendedName>
</protein>
<keyword evidence="4" id="KW-1185">Reference proteome</keyword>
<dbReference type="InterPro" id="IPR029063">
    <property type="entry name" value="SAM-dependent_MTases_sf"/>
</dbReference>
<dbReference type="EMBL" id="CABFNS010000856">
    <property type="protein sequence ID" value="VUC33087.1"/>
    <property type="molecule type" value="Genomic_DNA"/>
</dbReference>
<evidence type="ECO:0000256" key="2">
    <source>
        <dbReference type="SAM" id="MobiDB-lite"/>
    </source>
</evidence>
<proteinExistence type="inferred from homology"/>